<gene>
    <name evidence="1" type="ORF">BECKH772A_GA0070896_105302</name>
</gene>
<organism evidence="1">
    <name type="scientific">Candidatus Kentrum eta</name>
    <dbReference type="NCBI Taxonomy" id="2126337"/>
    <lineage>
        <taxon>Bacteria</taxon>
        <taxon>Pseudomonadati</taxon>
        <taxon>Pseudomonadota</taxon>
        <taxon>Gammaproteobacteria</taxon>
        <taxon>Candidatus Kentrum</taxon>
    </lineage>
</organism>
<reference evidence="1" key="1">
    <citation type="submission" date="2019-02" db="EMBL/GenBank/DDBJ databases">
        <authorList>
            <person name="Gruber-Vodicka R. H."/>
            <person name="Seah K. B. B."/>
        </authorList>
    </citation>
    <scope>NUCLEOTIDE SEQUENCE</scope>
    <source>
        <strain evidence="1">BECK_SA2B15</strain>
    </source>
</reference>
<dbReference type="EMBL" id="CAADFG010000530">
    <property type="protein sequence ID" value="VFK05314.1"/>
    <property type="molecule type" value="Genomic_DNA"/>
</dbReference>
<proteinExistence type="predicted"/>
<protein>
    <recommendedName>
        <fullName evidence="2">Transposase IS116/IS110/IS902 family protein</fullName>
    </recommendedName>
</protein>
<accession>A0A450VKH7</accession>
<sequence>MLGHGHSWPGNKTRWTQAHYNRLESLKLEHKWLRIVLQEYIDAVKVASARVAAITEQMMKLLPQWSLAPVVDSLIALRGMDKISGHGVAGRAR</sequence>
<evidence type="ECO:0008006" key="2">
    <source>
        <dbReference type="Google" id="ProtNLM"/>
    </source>
</evidence>
<evidence type="ECO:0000313" key="1">
    <source>
        <dbReference type="EMBL" id="VFK05314.1"/>
    </source>
</evidence>
<dbReference type="AlphaFoldDB" id="A0A450VKH7"/>
<name>A0A450VKH7_9GAMM</name>